<evidence type="ECO:0000256" key="11">
    <source>
        <dbReference type="ARBA" id="ARBA00022777"/>
    </source>
</evidence>
<dbReference type="EC" id="2.7.1.161" evidence="4 17"/>
<dbReference type="UniPathway" id="UPA00276">
    <property type="reaction ID" value="UER00929"/>
</dbReference>
<dbReference type="GeneID" id="14308365"/>
<feature type="binding site" evidence="17">
    <location>
        <position position="131"/>
    </location>
    <ligand>
        <name>Mg(2+)</name>
        <dbReference type="ChEBI" id="CHEBI:18420"/>
    </ligand>
</feature>
<dbReference type="Pfam" id="PF01982">
    <property type="entry name" value="CTP-dep_RFKase"/>
    <property type="match status" value="1"/>
</dbReference>
<dbReference type="GO" id="GO:0000166">
    <property type="term" value="F:nucleotide binding"/>
    <property type="evidence" value="ECO:0007669"/>
    <property type="project" value="UniProtKB-UniRule"/>
</dbReference>
<comment type="catalytic activity">
    <reaction evidence="16 17">
        <text>riboflavin + CTP = CDP + FMN + H(+)</text>
        <dbReference type="Rhea" id="RHEA:25021"/>
        <dbReference type="ChEBI" id="CHEBI:15378"/>
        <dbReference type="ChEBI" id="CHEBI:37563"/>
        <dbReference type="ChEBI" id="CHEBI:57986"/>
        <dbReference type="ChEBI" id="CHEBI:58069"/>
        <dbReference type="ChEBI" id="CHEBI:58210"/>
        <dbReference type="EC" id="2.7.1.161"/>
    </reaction>
</comment>
<dbReference type="SUPFAM" id="SSF82114">
    <property type="entry name" value="Riboflavin kinase-like"/>
    <property type="match status" value="1"/>
</dbReference>
<dbReference type="KEGG" id="mfo:Metfor_0021"/>
<evidence type="ECO:0000256" key="7">
    <source>
        <dbReference type="ARBA" id="ARBA00022643"/>
    </source>
</evidence>
<dbReference type="GO" id="GO:0003700">
    <property type="term" value="F:DNA-binding transcription factor activity"/>
    <property type="evidence" value="ECO:0007669"/>
    <property type="project" value="InterPro"/>
</dbReference>
<dbReference type="SUPFAM" id="SSF46785">
    <property type="entry name" value="Winged helix' DNA-binding domain"/>
    <property type="match status" value="1"/>
</dbReference>
<evidence type="ECO:0000259" key="18">
    <source>
        <dbReference type="SMART" id="SM00419"/>
    </source>
</evidence>
<evidence type="ECO:0000256" key="14">
    <source>
        <dbReference type="ARBA" id="ARBA00030544"/>
    </source>
</evidence>
<dbReference type="InterPro" id="IPR023470">
    <property type="entry name" value="Riboflavin_kinase_archaeal"/>
</dbReference>
<dbReference type="InterPro" id="IPR039063">
    <property type="entry name" value="RibK_CTP-dep"/>
</dbReference>
<evidence type="ECO:0000256" key="1">
    <source>
        <dbReference type="ARBA" id="ARBA00003072"/>
    </source>
</evidence>
<feature type="binding site" evidence="17">
    <location>
        <position position="196"/>
    </location>
    <ligand>
        <name>FMN</name>
        <dbReference type="ChEBI" id="CHEBI:58210"/>
    </ligand>
</feature>
<dbReference type="eggNOG" id="arCOG01904">
    <property type="taxonomic scope" value="Archaea"/>
</dbReference>
<dbReference type="GO" id="GO:0009231">
    <property type="term" value="P:riboflavin biosynthetic process"/>
    <property type="evidence" value="ECO:0007669"/>
    <property type="project" value="InterPro"/>
</dbReference>
<feature type="binding site" evidence="17">
    <location>
        <begin position="102"/>
        <end position="107"/>
    </location>
    <ligand>
        <name>CDP</name>
        <dbReference type="ChEBI" id="CHEBI:58069"/>
    </ligand>
</feature>
<sequence length="221" mass="23951">MIAAEDLQCLKALAVRGGCHGPIFVSTQSIGEMLGISQQTASRRLKGLETAGLITRVLSADGQHVTVTKAGEEVLRREYQEYCRIFAEGGKSYQLSGAVVSGIGEGKYYMSLKPYKEQFATALGFEPYPGTLNIKLAPSSVTVRKKIDALDWTRIKGFSTDGRTFGDARCIPCQIGTIKCGIVVPGRTHYPEDLIEVIAPIALRRKLGVEDNDSINVEVGP</sequence>
<reference evidence="20" key="1">
    <citation type="submission" date="2011-12" db="EMBL/GenBank/DDBJ databases">
        <title>Complete sequence of Methanoregula formicicum SMSP.</title>
        <authorList>
            <person name="Lucas S."/>
            <person name="Han J."/>
            <person name="Lapidus A."/>
            <person name="Cheng J.-F."/>
            <person name="Goodwin L."/>
            <person name="Pitluck S."/>
            <person name="Peters L."/>
            <person name="Ovchinnikova G."/>
            <person name="Teshima H."/>
            <person name="Detter J.C."/>
            <person name="Han C."/>
            <person name="Tapia R."/>
            <person name="Land M."/>
            <person name="Hauser L."/>
            <person name="Kyrpides N."/>
            <person name="Ivanova N."/>
            <person name="Pagani I."/>
            <person name="Imachi H."/>
            <person name="Tamaki H."/>
            <person name="Sekiguchi Y."/>
            <person name="Kamagata Y."/>
            <person name="Cadillo-Quiroz H."/>
            <person name="Zinder S."/>
            <person name="Liu W.-T."/>
            <person name="Woyke T."/>
        </authorList>
    </citation>
    <scope>NUCLEOTIDE SEQUENCE [LARGE SCALE GENOMIC DNA]</scope>
    <source>
        <strain evidence="20">DSM 22288 / NBRC 105244 / SMSP</strain>
    </source>
</reference>
<feature type="domain" description="HTH crp-type" evidence="18">
    <location>
        <begin position="17"/>
        <end position="69"/>
    </location>
</feature>
<dbReference type="STRING" id="593750.Metfor_0021"/>
<keyword evidence="7 17" id="KW-0288">FMN</keyword>
<evidence type="ECO:0000256" key="15">
    <source>
        <dbReference type="ARBA" id="ARBA00033116"/>
    </source>
</evidence>
<dbReference type="OrthoDB" id="30955at2157"/>
<evidence type="ECO:0000256" key="2">
    <source>
        <dbReference type="ARBA" id="ARBA00005219"/>
    </source>
</evidence>
<comment type="function">
    <text evidence="1 17">Catalyzes the CTP-dependent phosphorylation of riboflavin (vitamin B2) to form flavin mononucleotide (FMN).</text>
</comment>
<comment type="caution">
    <text evidence="17">Lacks conserved residue(s) required for the propagation of feature annotation.</text>
</comment>
<keyword evidence="20" id="KW-1185">Reference proteome</keyword>
<evidence type="ECO:0000256" key="6">
    <source>
        <dbReference type="ARBA" id="ARBA00022630"/>
    </source>
</evidence>
<comment type="similarity">
    <text evidence="3 17">Belongs to the archaeal riboflavin kinase family.</text>
</comment>
<dbReference type="HAMAP" id="MF_01285">
    <property type="entry name" value="Riboflavin_kinase"/>
    <property type="match status" value="1"/>
</dbReference>
<dbReference type="AlphaFoldDB" id="U3GLF1"/>
<keyword evidence="9 17" id="KW-0479">Metal-binding</keyword>
<proteinExistence type="inferred from homology"/>
<dbReference type="Proteomes" id="UP000010824">
    <property type="component" value="Chromosome"/>
</dbReference>
<feature type="binding site" evidence="17">
    <location>
        <position position="133"/>
    </location>
    <ligand>
        <name>Mg(2+)</name>
        <dbReference type="ChEBI" id="CHEBI:18420"/>
    </ligand>
</feature>
<dbReference type="PANTHER" id="PTHR40706:SF1">
    <property type="entry name" value="RIBOFLAVIN KINASE"/>
    <property type="match status" value="1"/>
</dbReference>
<evidence type="ECO:0000256" key="5">
    <source>
        <dbReference type="ARBA" id="ARBA00017394"/>
    </source>
</evidence>
<dbReference type="Pfam" id="PF12802">
    <property type="entry name" value="MarR_2"/>
    <property type="match status" value="1"/>
</dbReference>
<dbReference type="FunCoup" id="U3GLF1">
    <property type="interactions" value="17"/>
</dbReference>
<keyword evidence="8 17" id="KW-0808">Transferase</keyword>
<feature type="binding site" evidence="17">
    <location>
        <position position="188"/>
    </location>
    <ligand>
        <name>FMN</name>
        <dbReference type="ChEBI" id="CHEBI:58210"/>
    </ligand>
</feature>
<reference evidence="19 20" key="2">
    <citation type="journal article" date="2014" name="Genome Announc.">
        <title>Complete Genome Sequence of Methanoregula formicica SMSPT, a Mesophilic Hydrogenotrophic Methanogen Isolated from a Methanogenic Upflow Anaerobic Sludge Blanket Reactor.</title>
        <authorList>
            <person name="Yamamoto K."/>
            <person name="Tamaki H."/>
            <person name="Cadillo-Quiroz H."/>
            <person name="Imachi H."/>
            <person name="Kyrpides N."/>
            <person name="Woyke T."/>
            <person name="Goodwin L."/>
            <person name="Zinder S.H."/>
            <person name="Kamagata Y."/>
            <person name="Liu W.T."/>
        </authorList>
    </citation>
    <scope>NUCLEOTIDE SEQUENCE [LARGE SCALE GENOMIC DNA]</scope>
    <source>
        <strain evidence="20">DSM 22288 / NBRC 105244 / SMSP</strain>
    </source>
</reference>
<dbReference type="EMBL" id="CP003167">
    <property type="protein sequence ID" value="AGB01109.1"/>
    <property type="molecule type" value="Genomic_DNA"/>
</dbReference>
<dbReference type="InterPro" id="IPR023602">
    <property type="entry name" value="Riboflavin_kinase_CTP-dep"/>
</dbReference>
<evidence type="ECO:0000256" key="16">
    <source>
        <dbReference type="ARBA" id="ARBA00047857"/>
    </source>
</evidence>
<comment type="cofactor">
    <cofactor evidence="17">
        <name>Mg(2+)</name>
        <dbReference type="ChEBI" id="CHEBI:18420"/>
    </cofactor>
    <text evidence="17">Binds 1 Mg(2+) ion per subunit.</text>
</comment>
<evidence type="ECO:0000256" key="3">
    <source>
        <dbReference type="ARBA" id="ARBA00006428"/>
    </source>
</evidence>
<evidence type="ECO:0000313" key="20">
    <source>
        <dbReference type="Proteomes" id="UP000010824"/>
    </source>
</evidence>
<dbReference type="InterPro" id="IPR036388">
    <property type="entry name" value="WH-like_DNA-bd_sf"/>
</dbReference>
<evidence type="ECO:0000256" key="17">
    <source>
        <dbReference type="HAMAP-Rule" id="MF_01285"/>
    </source>
</evidence>
<dbReference type="GO" id="GO:0000287">
    <property type="term" value="F:magnesium ion binding"/>
    <property type="evidence" value="ECO:0007669"/>
    <property type="project" value="UniProtKB-UniRule"/>
</dbReference>
<dbReference type="SMART" id="SM00419">
    <property type="entry name" value="HTH_CRP"/>
    <property type="match status" value="1"/>
</dbReference>
<comment type="pathway">
    <text evidence="2 17">Cofactor biosynthesis; FMN biosynthesis; FMN from riboflavin (CTP route): step 1/1.</text>
</comment>
<accession>U3GLF1</accession>
<evidence type="ECO:0000313" key="19">
    <source>
        <dbReference type="EMBL" id="AGB01109.1"/>
    </source>
</evidence>
<evidence type="ECO:0000256" key="13">
    <source>
        <dbReference type="ARBA" id="ARBA00029789"/>
    </source>
</evidence>
<dbReference type="GO" id="GO:0008531">
    <property type="term" value="F:riboflavin kinase activity"/>
    <property type="evidence" value="ECO:0007669"/>
    <property type="project" value="InterPro"/>
</dbReference>
<name>U3GLF1_METFS</name>
<dbReference type="InterPro" id="IPR011991">
    <property type="entry name" value="ArsR-like_HTH"/>
</dbReference>
<evidence type="ECO:0000256" key="8">
    <source>
        <dbReference type="ARBA" id="ARBA00022679"/>
    </source>
</evidence>
<dbReference type="CDD" id="cd00090">
    <property type="entry name" value="HTH_ARSR"/>
    <property type="match status" value="1"/>
</dbReference>
<dbReference type="InParanoid" id="U3GLF1"/>
<evidence type="ECO:0000256" key="4">
    <source>
        <dbReference type="ARBA" id="ARBA00011987"/>
    </source>
</evidence>
<evidence type="ECO:0000256" key="12">
    <source>
        <dbReference type="ARBA" id="ARBA00022842"/>
    </source>
</evidence>
<evidence type="ECO:0000256" key="10">
    <source>
        <dbReference type="ARBA" id="ARBA00022741"/>
    </source>
</evidence>
<keyword evidence="12 17" id="KW-0460">Magnesium</keyword>
<keyword evidence="11 17" id="KW-0418">Kinase</keyword>
<dbReference type="InterPro" id="IPR023465">
    <property type="entry name" value="Riboflavin_kinase_dom_sf"/>
</dbReference>
<dbReference type="RefSeq" id="WP_015284073.1">
    <property type="nucleotide sequence ID" value="NC_019943.1"/>
</dbReference>
<evidence type="ECO:0000256" key="9">
    <source>
        <dbReference type="ARBA" id="ARBA00022723"/>
    </source>
</evidence>
<dbReference type="Gene3D" id="1.10.10.10">
    <property type="entry name" value="Winged helix-like DNA-binding domain superfamily/Winged helix DNA-binding domain"/>
    <property type="match status" value="1"/>
</dbReference>
<protein>
    <recommendedName>
        <fullName evidence="5 17">Riboflavin kinase</fullName>
        <shortName evidence="17">RFK</shortName>
        <ecNumber evidence="4 17">2.7.1.161</ecNumber>
    </recommendedName>
    <alternativeName>
        <fullName evidence="14 17">CTP-dependent riboflavin kinase</fullName>
    </alternativeName>
    <alternativeName>
        <fullName evidence="15 17">CTP:riboflavin 5'-phosphotransferase</fullName>
    </alternativeName>
    <alternativeName>
        <fullName evidence="13 17">Flavokinase</fullName>
    </alternativeName>
</protein>
<dbReference type="InterPro" id="IPR000835">
    <property type="entry name" value="HTH_MarR-typ"/>
</dbReference>
<dbReference type="Gene3D" id="2.40.30.30">
    <property type="entry name" value="Riboflavin kinase-like"/>
    <property type="match status" value="1"/>
</dbReference>
<dbReference type="PANTHER" id="PTHR40706">
    <property type="entry name" value="RIBOFLAVIN KINASE"/>
    <property type="match status" value="1"/>
</dbReference>
<gene>
    <name evidence="17" type="primary">ribK</name>
    <name evidence="19" type="ordered locus">Metfor_0021</name>
</gene>
<dbReference type="HOGENOM" id="CLU_088476_0_0_2"/>
<dbReference type="GO" id="GO:0009398">
    <property type="term" value="P:FMN biosynthetic process"/>
    <property type="evidence" value="ECO:0007669"/>
    <property type="project" value="UniProtKB-UniRule"/>
</dbReference>
<dbReference type="InterPro" id="IPR012318">
    <property type="entry name" value="HTH_CRP"/>
</dbReference>
<keyword evidence="10 17" id="KW-0547">Nucleotide-binding</keyword>
<keyword evidence="6 17" id="KW-0285">Flavoprotein</keyword>
<feature type="binding site" evidence="17">
    <location>
        <begin position="201"/>
        <end position="204"/>
    </location>
    <ligand>
        <name>CDP</name>
        <dbReference type="ChEBI" id="CHEBI:58069"/>
    </ligand>
</feature>
<organism evidence="19 20">
    <name type="scientific">Methanoregula formicica (strain DSM 22288 / NBRC 105244 / SMSP)</name>
    <dbReference type="NCBI Taxonomy" id="593750"/>
    <lineage>
        <taxon>Archaea</taxon>
        <taxon>Methanobacteriati</taxon>
        <taxon>Methanobacteriota</taxon>
        <taxon>Stenosarchaea group</taxon>
        <taxon>Methanomicrobia</taxon>
        <taxon>Methanomicrobiales</taxon>
        <taxon>Methanoregulaceae</taxon>
        <taxon>Methanoregula</taxon>
    </lineage>
</organism>
<dbReference type="InterPro" id="IPR036390">
    <property type="entry name" value="WH_DNA-bd_sf"/>
</dbReference>
<dbReference type="GO" id="GO:0003677">
    <property type="term" value="F:DNA binding"/>
    <property type="evidence" value="ECO:0007669"/>
    <property type="project" value="InterPro"/>
</dbReference>